<evidence type="ECO:0000256" key="2">
    <source>
        <dbReference type="SAM" id="Phobius"/>
    </source>
</evidence>
<keyword evidence="4" id="KW-1185">Reference proteome</keyword>
<protein>
    <submittedName>
        <fullName evidence="3">DUF2631 domain-containing protein</fullName>
    </submittedName>
</protein>
<evidence type="ECO:0000256" key="1">
    <source>
        <dbReference type="SAM" id="MobiDB-lite"/>
    </source>
</evidence>
<evidence type="ECO:0000313" key="3">
    <source>
        <dbReference type="EMBL" id="MEX5720956.1"/>
    </source>
</evidence>
<comment type="caution">
    <text evidence="3">The sequence shown here is derived from an EMBL/GenBank/DDBJ whole genome shotgun (WGS) entry which is preliminary data.</text>
</comment>
<dbReference type="Proteomes" id="UP001560045">
    <property type="component" value="Unassembled WGS sequence"/>
</dbReference>
<accession>A0ABV3XK36</accession>
<feature type="transmembrane region" description="Helical" evidence="2">
    <location>
        <begin position="80"/>
        <end position="97"/>
    </location>
</feature>
<gene>
    <name evidence="3" type="ORF">ABQ292_21595</name>
</gene>
<dbReference type="RefSeq" id="WP_369209771.1">
    <property type="nucleotide sequence ID" value="NZ_JBFNXQ010000097.1"/>
</dbReference>
<reference evidence="3 4" key="1">
    <citation type="submission" date="2024-06" db="EMBL/GenBank/DDBJ databases">
        <title>Draft genome sequence of Geodermatophilus badlandi, a novel member of the Geodermatophilaceae isolated from badland sedimentary rocks in the Red desert, Wyoming, USA.</title>
        <authorList>
            <person name="Ben Tekaya S."/>
            <person name="Nouioui I."/>
            <person name="Flores G.M."/>
            <person name="Shaal M.N."/>
            <person name="Bredoire F."/>
            <person name="Basile F."/>
            <person name="Van Diepen L."/>
            <person name="Ward N.L."/>
        </authorList>
    </citation>
    <scope>NUCLEOTIDE SEQUENCE [LARGE SCALE GENOMIC DNA]</scope>
    <source>
        <strain evidence="3 4">WL48A</strain>
    </source>
</reference>
<dbReference type="InterPro" id="IPR024341">
    <property type="entry name" value="DUF2631"/>
</dbReference>
<evidence type="ECO:0000313" key="4">
    <source>
        <dbReference type="Proteomes" id="UP001560045"/>
    </source>
</evidence>
<keyword evidence="2" id="KW-1133">Transmembrane helix</keyword>
<keyword evidence="2" id="KW-0812">Transmembrane</keyword>
<organism evidence="3 4">
    <name type="scientific">Geodermatophilus maliterrae</name>
    <dbReference type="NCBI Taxonomy" id="3162531"/>
    <lineage>
        <taxon>Bacteria</taxon>
        <taxon>Bacillati</taxon>
        <taxon>Actinomycetota</taxon>
        <taxon>Actinomycetes</taxon>
        <taxon>Geodermatophilales</taxon>
        <taxon>Geodermatophilaceae</taxon>
        <taxon>Geodermatophilus</taxon>
    </lineage>
</organism>
<feature type="transmembrane region" description="Helical" evidence="2">
    <location>
        <begin position="50"/>
        <end position="68"/>
    </location>
</feature>
<dbReference type="EMBL" id="JBFNXQ010000097">
    <property type="protein sequence ID" value="MEX5720956.1"/>
    <property type="molecule type" value="Genomic_DNA"/>
</dbReference>
<sequence>MSEQHRARIAQDNPATTRVNQPGREEAVVRAGDHPIEHERPEDWGWHGRAGRWGQVAGWLGVLSLLSYVWGNHEGRMEDLWLAGIAGLMVVILLWDLRRKRTAWRP</sequence>
<keyword evidence="2" id="KW-0472">Membrane</keyword>
<dbReference type="Pfam" id="PF10939">
    <property type="entry name" value="DUF2631"/>
    <property type="match status" value="1"/>
</dbReference>
<feature type="region of interest" description="Disordered" evidence="1">
    <location>
        <begin position="1"/>
        <end position="25"/>
    </location>
</feature>
<name>A0ABV3XK36_9ACTN</name>
<proteinExistence type="predicted"/>